<dbReference type="AlphaFoldDB" id="A0A0E9V346"/>
<reference evidence="2" key="2">
    <citation type="journal article" date="2015" name="Fish Shellfish Immunol.">
        <title>Early steps in the European eel (Anguilla anguilla)-Vibrio vulnificus interaction in the gills: Role of the RtxA13 toxin.</title>
        <authorList>
            <person name="Callol A."/>
            <person name="Pajuelo D."/>
            <person name="Ebbesson L."/>
            <person name="Teles M."/>
            <person name="MacKenzie S."/>
            <person name="Amaro C."/>
        </authorList>
    </citation>
    <scope>NUCLEOTIDE SEQUENCE</scope>
</reference>
<keyword evidence="1" id="KW-0472">Membrane</keyword>
<protein>
    <submittedName>
        <fullName evidence="2">Uncharacterized protein</fullName>
    </submittedName>
</protein>
<dbReference type="EMBL" id="GBXM01036130">
    <property type="protein sequence ID" value="JAH72447.1"/>
    <property type="molecule type" value="Transcribed_RNA"/>
</dbReference>
<proteinExistence type="predicted"/>
<organism evidence="2">
    <name type="scientific">Anguilla anguilla</name>
    <name type="common">European freshwater eel</name>
    <name type="synonym">Muraena anguilla</name>
    <dbReference type="NCBI Taxonomy" id="7936"/>
    <lineage>
        <taxon>Eukaryota</taxon>
        <taxon>Metazoa</taxon>
        <taxon>Chordata</taxon>
        <taxon>Craniata</taxon>
        <taxon>Vertebrata</taxon>
        <taxon>Euteleostomi</taxon>
        <taxon>Actinopterygii</taxon>
        <taxon>Neopterygii</taxon>
        <taxon>Teleostei</taxon>
        <taxon>Anguilliformes</taxon>
        <taxon>Anguillidae</taxon>
        <taxon>Anguilla</taxon>
    </lineage>
</organism>
<name>A0A0E9V346_ANGAN</name>
<evidence type="ECO:0000313" key="2">
    <source>
        <dbReference type="EMBL" id="JAH72447.1"/>
    </source>
</evidence>
<keyword evidence="1" id="KW-1133">Transmembrane helix</keyword>
<evidence type="ECO:0000256" key="1">
    <source>
        <dbReference type="SAM" id="Phobius"/>
    </source>
</evidence>
<feature type="transmembrane region" description="Helical" evidence="1">
    <location>
        <begin position="12"/>
        <end position="29"/>
    </location>
</feature>
<accession>A0A0E9V346</accession>
<reference evidence="2" key="1">
    <citation type="submission" date="2014-11" db="EMBL/GenBank/DDBJ databases">
        <authorList>
            <person name="Amaro Gonzalez C."/>
        </authorList>
    </citation>
    <scope>NUCLEOTIDE SEQUENCE</scope>
</reference>
<sequence>MPGDVLTDTSSLYLFSGLFSFCFTINFALCDLRNHVTKVTTEHLQ</sequence>
<keyword evidence="1" id="KW-0812">Transmembrane</keyword>